<gene>
    <name evidence="8 12" type="primary">pal</name>
    <name evidence="12" type="ORF">E4656_06970</name>
</gene>
<dbReference type="Pfam" id="PF00691">
    <property type="entry name" value="OmpA"/>
    <property type="match status" value="1"/>
</dbReference>
<comment type="similarity">
    <text evidence="8">Belongs to the Pal lipoprotein family.</text>
</comment>
<evidence type="ECO:0000313" key="13">
    <source>
        <dbReference type="Proteomes" id="UP000297475"/>
    </source>
</evidence>
<dbReference type="PROSITE" id="PS51257">
    <property type="entry name" value="PROKAR_LIPOPROTEIN"/>
    <property type="match status" value="1"/>
</dbReference>
<dbReference type="PROSITE" id="PS51123">
    <property type="entry name" value="OMPA_2"/>
    <property type="match status" value="1"/>
</dbReference>
<protein>
    <recommendedName>
        <fullName evidence="8">Peptidoglycan-associated lipoprotein</fullName>
        <shortName evidence="8">PAL</shortName>
    </recommendedName>
</protein>
<dbReference type="InterPro" id="IPR014169">
    <property type="entry name" value="Pal_lipo_C"/>
</dbReference>
<feature type="signal peptide" evidence="10">
    <location>
        <begin position="1"/>
        <end position="29"/>
    </location>
</feature>
<organism evidence="12 13">
    <name type="scientific">Natronospirillum operosum</name>
    <dbReference type="NCBI Taxonomy" id="2759953"/>
    <lineage>
        <taxon>Bacteria</taxon>
        <taxon>Pseudomonadati</taxon>
        <taxon>Pseudomonadota</taxon>
        <taxon>Gammaproteobacteria</taxon>
        <taxon>Oceanospirillales</taxon>
        <taxon>Natronospirillaceae</taxon>
        <taxon>Natronospirillum</taxon>
    </lineage>
</organism>
<dbReference type="GO" id="GO:0009279">
    <property type="term" value="C:cell outer membrane"/>
    <property type="evidence" value="ECO:0007669"/>
    <property type="project" value="UniProtKB-SubCell"/>
</dbReference>
<dbReference type="Gene3D" id="3.30.1330.60">
    <property type="entry name" value="OmpA-like domain"/>
    <property type="match status" value="1"/>
</dbReference>
<dbReference type="AlphaFoldDB" id="A0A4Z0WEP2"/>
<keyword evidence="5 8" id="KW-0998">Cell outer membrane</keyword>
<evidence type="ECO:0000256" key="7">
    <source>
        <dbReference type="ARBA" id="ARBA00023306"/>
    </source>
</evidence>
<evidence type="ECO:0000256" key="5">
    <source>
        <dbReference type="ARBA" id="ARBA00023237"/>
    </source>
</evidence>
<name>A0A4Z0WEP2_9GAMM</name>
<dbReference type="SUPFAM" id="SSF103088">
    <property type="entry name" value="OmpA-like"/>
    <property type="match status" value="1"/>
</dbReference>
<keyword evidence="13" id="KW-1185">Reference proteome</keyword>
<evidence type="ECO:0000256" key="3">
    <source>
        <dbReference type="ARBA" id="ARBA00023136"/>
    </source>
</evidence>
<keyword evidence="6 8" id="KW-0449">Lipoprotein</keyword>
<dbReference type="InterPro" id="IPR006664">
    <property type="entry name" value="OMP_bac"/>
</dbReference>
<keyword evidence="1 8" id="KW-0132">Cell division</keyword>
<evidence type="ECO:0000256" key="10">
    <source>
        <dbReference type="SAM" id="SignalP"/>
    </source>
</evidence>
<proteinExistence type="inferred from homology"/>
<dbReference type="HAMAP" id="MF_02204">
    <property type="entry name" value="Pal"/>
    <property type="match status" value="1"/>
</dbReference>
<dbReference type="EMBL" id="SRMF01000002">
    <property type="protein sequence ID" value="TGG93922.1"/>
    <property type="molecule type" value="Genomic_DNA"/>
</dbReference>
<dbReference type="InterPro" id="IPR006690">
    <property type="entry name" value="OMPA-like_CS"/>
</dbReference>
<evidence type="ECO:0000259" key="11">
    <source>
        <dbReference type="PROSITE" id="PS51123"/>
    </source>
</evidence>
<reference evidence="12 13" key="1">
    <citation type="submission" date="2019-04" db="EMBL/GenBank/DDBJ databases">
        <title>Natronospirillum operosus gen. nov., sp. nov., a haloalkaliphilic satellite isolated from decaying biomass of laboratory culture of cyanobacterium Geitlerinema sp. and proposal of Natronospirillaceae fam. nov. and Saccharospirillaceae fam. nov.</title>
        <authorList>
            <person name="Kevbrin V."/>
            <person name="Boltyanskaya Y."/>
            <person name="Koziaeva V."/>
            <person name="Grouzdev D.S."/>
            <person name="Park M."/>
            <person name="Cho J."/>
        </authorList>
    </citation>
    <scope>NUCLEOTIDE SEQUENCE [LARGE SCALE GENOMIC DNA]</scope>
    <source>
        <strain evidence="12 13">G-116</strain>
    </source>
</reference>
<dbReference type="InterPro" id="IPR036737">
    <property type="entry name" value="OmpA-like_sf"/>
</dbReference>
<evidence type="ECO:0000256" key="8">
    <source>
        <dbReference type="HAMAP-Rule" id="MF_02204"/>
    </source>
</evidence>
<dbReference type="GO" id="GO:0051301">
    <property type="term" value="P:cell division"/>
    <property type="evidence" value="ECO:0007669"/>
    <property type="project" value="UniProtKB-UniRule"/>
</dbReference>
<feature type="compositionally biased region" description="Low complexity" evidence="9">
    <location>
        <begin position="31"/>
        <end position="43"/>
    </location>
</feature>
<comment type="subcellular location">
    <subcellularLocation>
        <location evidence="8">Cell outer membrane</location>
        <topology evidence="8">Lipid-anchor</topology>
    </subcellularLocation>
</comment>
<feature type="chain" id="PRO_5021384254" description="Peptidoglycan-associated lipoprotein" evidence="10">
    <location>
        <begin position="30"/>
        <end position="181"/>
    </location>
</feature>
<keyword evidence="4 8" id="KW-0564">Palmitate</keyword>
<evidence type="ECO:0000256" key="2">
    <source>
        <dbReference type="ARBA" id="ARBA00022729"/>
    </source>
</evidence>
<comment type="function">
    <text evidence="8">Part of the Tol-Pal system, which plays a role in outer membrane invagination during cell division and is important for maintaining outer membrane integrity.</text>
</comment>
<sequence length="181" mass="19833">MGLRAMSKFKLLQVMLVTGTLVIAGCSSAPTDDAGTAEDTTTETTEERTTGLMPLDEAEVAEAEAPEVAPTPSEDIVYFEFDSFALSSEARSVLDEHVAYLRHNADAVVVLEGHTDERGSAEYNLALGENRAKSVQDYMNLRGVENSQMYVTSFGEMNPAVAESNEEAWAQNRRVEIKYQN</sequence>
<dbReference type="InterPro" id="IPR006665">
    <property type="entry name" value="OmpA-like"/>
</dbReference>
<dbReference type="InterPro" id="IPR050330">
    <property type="entry name" value="Bact_OuterMem_StrucFunc"/>
</dbReference>
<dbReference type="InterPro" id="IPR039001">
    <property type="entry name" value="Pal"/>
</dbReference>
<keyword evidence="2 8" id="KW-0732">Signal</keyword>
<evidence type="ECO:0000313" key="12">
    <source>
        <dbReference type="EMBL" id="TGG93922.1"/>
    </source>
</evidence>
<evidence type="ECO:0000256" key="4">
    <source>
        <dbReference type="ARBA" id="ARBA00023139"/>
    </source>
</evidence>
<dbReference type="NCBIfam" id="TIGR02802">
    <property type="entry name" value="Pal_lipo"/>
    <property type="match status" value="1"/>
</dbReference>
<evidence type="ECO:0000256" key="1">
    <source>
        <dbReference type="ARBA" id="ARBA00022618"/>
    </source>
</evidence>
<comment type="subunit">
    <text evidence="8">The Tol-Pal system is composed of five core proteins: the inner membrane proteins TolA, TolQ and TolR, the periplasmic protein TolB and the outer membrane protein Pal. They form a network linking the inner and outer membranes and the peptidoglycan layer.</text>
</comment>
<keyword evidence="3 8" id="KW-0472">Membrane</keyword>
<dbReference type="PANTHER" id="PTHR30329">
    <property type="entry name" value="STATOR ELEMENT OF FLAGELLAR MOTOR COMPLEX"/>
    <property type="match status" value="1"/>
</dbReference>
<accession>A0A4Z0WEP2</accession>
<evidence type="ECO:0000256" key="6">
    <source>
        <dbReference type="ARBA" id="ARBA00023288"/>
    </source>
</evidence>
<comment type="caution">
    <text evidence="12">The sequence shown here is derived from an EMBL/GenBank/DDBJ whole genome shotgun (WGS) entry which is preliminary data.</text>
</comment>
<evidence type="ECO:0000256" key="9">
    <source>
        <dbReference type="SAM" id="MobiDB-lite"/>
    </source>
</evidence>
<dbReference type="PROSITE" id="PS01068">
    <property type="entry name" value="OMPA_1"/>
    <property type="match status" value="1"/>
</dbReference>
<feature type="domain" description="OmpA-like" evidence="11">
    <location>
        <begin position="64"/>
        <end position="181"/>
    </location>
</feature>
<dbReference type="Proteomes" id="UP000297475">
    <property type="component" value="Unassembled WGS sequence"/>
</dbReference>
<keyword evidence="7 8" id="KW-0131">Cell cycle</keyword>
<dbReference type="PANTHER" id="PTHR30329:SF21">
    <property type="entry name" value="LIPOPROTEIN YIAD-RELATED"/>
    <property type="match status" value="1"/>
</dbReference>
<feature type="region of interest" description="Disordered" evidence="9">
    <location>
        <begin position="29"/>
        <end position="51"/>
    </location>
</feature>
<dbReference type="PRINTS" id="PR01021">
    <property type="entry name" value="OMPADOMAIN"/>
</dbReference>
<dbReference type="OrthoDB" id="9809164at2"/>
<dbReference type="CDD" id="cd07185">
    <property type="entry name" value="OmpA_C-like"/>
    <property type="match status" value="1"/>
</dbReference>